<keyword evidence="2" id="KW-1185">Reference proteome</keyword>
<organism evidence="1 2">
    <name type="scientific">Sphingobacterium bambusae</name>
    <dbReference type="NCBI Taxonomy" id="662858"/>
    <lineage>
        <taxon>Bacteria</taxon>
        <taxon>Pseudomonadati</taxon>
        <taxon>Bacteroidota</taxon>
        <taxon>Sphingobacteriia</taxon>
        <taxon>Sphingobacteriales</taxon>
        <taxon>Sphingobacteriaceae</taxon>
        <taxon>Sphingobacterium</taxon>
    </lineage>
</organism>
<dbReference type="EMBL" id="JBHUPB010000012">
    <property type="protein sequence ID" value="MFD2969239.1"/>
    <property type="molecule type" value="Genomic_DNA"/>
</dbReference>
<gene>
    <name evidence="1" type="ORF">ACFS7Y_17730</name>
</gene>
<dbReference type="RefSeq" id="WP_320186452.1">
    <property type="nucleotide sequence ID" value="NZ_CP138332.1"/>
</dbReference>
<comment type="caution">
    <text evidence="1">The sequence shown here is derived from an EMBL/GenBank/DDBJ whole genome shotgun (WGS) entry which is preliminary data.</text>
</comment>
<evidence type="ECO:0008006" key="3">
    <source>
        <dbReference type="Google" id="ProtNLM"/>
    </source>
</evidence>
<evidence type="ECO:0000313" key="1">
    <source>
        <dbReference type="EMBL" id="MFD2969239.1"/>
    </source>
</evidence>
<accession>A0ABW6BLN9</accession>
<sequence>MDKIDAQLLTRYHQNACSAQERAAVEAWLRGEEELGIPDTIKLTPNREDMLEAEIWQNIQAHTKAKQSMRLLSYNKAWVKYAAAVLLPILLWPLANDAPLFQRVATLDNTQGIHTETFYHGDLKIELGAQSQCRVYSNMWGQLEKIDFDGAVSITNNDPAMAATVHIASPDLSCKDKNWNDLVSLPPGESYKALIDENCGLIAATSRELQDGLPIGVKTEIQKYFTL</sequence>
<protein>
    <recommendedName>
        <fullName evidence="3">FecR protein domain-containing protein</fullName>
    </recommendedName>
</protein>
<evidence type="ECO:0000313" key="2">
    <source>
        <dbReference type="Proteomes" id="UP001597525"/>
    </source>
</evidence>
<proteinExistence type="predicted"/>
<dbReference type="Proteomes" id="UP001597525">
    <property type="component" value="Unassembled WGS sequence"/>
</dbReference>
<reference evidence="2" key="1">
    <citation type="journal article" date="2019" name="Int. J. Syst. Evol. Microbiol.">
        <title>The Global Catalogue of Microorganisms (GCM) 10K type strain sequencing project: providing services to taxonomists for standard genome sequencing and annotation.</title>
        <authorList>
            <consortium name="The Broad Institute Genomics Platform"/>
            <consortium name="The Broad Institute Genome Sequencing Center for Infectious Disease"/>
            <person name="Wu L."/>
            <person name="Ma J."/>
        </authorList>
    </citation>
    <scope>NUCLEOTIDE SEQUENCE [LARGE SCALE GENOMIC DNA]</scope>
    <source>
        <strain evidence="2">KCTC 22814</strain>
    </source>
</reference>
<name>A0ABW6BLN9_9SPHI</name>